<dbReference type="InterPro" id="IPR003607">
    <property type="entry name" value="HD/PDEase_dom"/>
</dbReference>
<dbReference type="SUPFAM" id="SSF109604">
    <property type="entry name" value="HD-domain/PDEase-like"/>
    <property type="match status" value="1"/>
</dbReference>
<feature type="binding site" evidence="5">
    <location>
        <position position="1027"/>
    </location>
    <ligand>
        <name>AMP</name>
        <dbReference type="ChEBI" id="CHEBI:456215"/>
    </ligand>
</feature>
<gene>
    <name evidence="9" type="ORF">TRFO_18147</name>
</gene>
<evidence type="ECO:0000313" key="10">
    <source>
        <dbReference type="Proteomes" id="UP000179807"/>
    </source>
</evidence>
<dbReference type="AlphaFoldDB" id="A0A1J4KLR4"/>
<evidence type="ECO:0000256" key="3">
    <source>
        <dbReference type="ARBA" id="ARBA00022801"/>
    </source>
</evidence>
<sequence>MAFGHYGIDPRKSLNESMLRQNNRGAYIKIPSVNKTQIINSPNSYQYQAASKYKGGAGQYQQPFNVDVERRYELIENMLHNLNIQPINTVLEQTIIQLMNASTCIVWLNNPSLNILYAPTVSLTCKYQTALVGLCYRTKDIISIERPSEHESFNVAVDNDDSSTILIPLLNDSDDIFGVAQVMRSSDWLPFVESDEATAQFFATKFTQLSHLISRNVRDTNFVFNVINASNQHLFKQMHDLLSRQYRCRSVEFWSLDDVGRGFYKYESDKGFTLLKNKMIGAVGPLLQTGITANIEDVSKCQGYAPDVDGVSGESLLLVPSRINSQCFGIVLRAKAGKQAFSTIEANQLDSLAPLIARALIDNVIETDEDLSNKNFALRLKALLEVAEILSGVLDIDVLIPTIMDRACSLLSTERCSLFLVDNEKQELVSRFHGGLDRSIRVPLNRGIVGHTAQTGNVVNITDAYSDQRFNKAVDLATGFKTRTILTVPIYNNRGEIGGVTEMINRIDGSAFDEEDIKMMKAFNVFCGISLDNAKLYQTSLDLTRQLRGFVSMSSALNKTKTVRDVIEEILDNAKVVIHASRATIFLKNADSDEFAPFVNIGSEIVHGTLFAKEVYKAGKTQIFTREDVMDYIKSDDTTNIEEEKASGLSRVSSALSRDQSIFESQKSVNDLPQFEPICGFPLINNDGKTLGIMELSCSWKILPEDVKLLDCFAVFAAISLEKSELQDIAKFGKVEMELKQYITDEERKLSTIPTKLRIPENEATTIYTVNFDAPEWAGIGFFKVVFAMFDSFNLLETFKIPSETFFRFLSEISQTYNPVPYHNWRHAVDVTQFLSFEIRTSHVDQMLPKFDMLALLTAAVCHDANHDGFTNVFNEKAETPLGILFKNQSVMETHHCSVSIGVISKAENNIFANLSSAEYKHIWTLIIQLILFTDMAKHFDFLKAANAELDKGPLDMSNEEHRIMLMRAILKCGDVSNVSRPFELADKWCDVLCEEFFRQGDLEMASGMEYTSPLNDREHLDKPKSQIGFYTFVCLPLFEVTARMLPELVCNVNQIKSNLEVWKKAAAEKAAAEEAAKAAAEKAATEEASEKASEEADEKAAPEEATEKASEKADEKAAPEEATEKAATEEASEKADEKAAPEEATEKAAEG</sequence>
<evidence type="ECO:0000256" key="2">
    <source>
        <dbReference type="ARBA" id="ARBA00022723"/>
    </source>
</evidence>
<dbReference type="PANTHER" id="PTHR11347">
    <property type="entry name" value="CYCLIC NUCLEOTIDE PHOSPHODIESTERASE"/>
    <property type="match status" value="1"/>
</dbReference>
<dbReference type="PRINTS" id="PR00387">
    <property type="entry name" value="PDIESTERASE1"/>
</dbReference>
<accession>A0A1J4KLR4</accession>
<dbReference type="GO" id="GO:0007165">
    <property type="term" value="P:signal transduction"/>
    <property type="evidence" value="ECO:0007669"/>
    <property type="project" value="InterPro"/>
</dbReference>
<dbReference type="GO" id="GO:0004114">
    <property type="term" value="F:3',5'-cyclic-nucleotide phosphodiesterase activity"/>
    <property type="evidence" value="ECO:0007669"/>
    <property type="project" value="InterPro"/>
</dbReference>
<dbReference type="GeneID" id="94834707"/>
<evidence type="ECO:0000256" key="7">
    <source>
        <dbReference type="SAM" id="MobiDB-lite"/>
    </source>
</evidence>
<dbReference type="EMBL" id="MLAK01000570">
    <property type="protein sequence ID" value="OHT12155.1"/>
    <property type="molecule type" value="Genomic_DNA"/>
</dbReference>
<organism evidence="9 10">
    <name type="scientific">Tritrichomonas foetus</name>
    <dbReference type="NCBI Taxonomy" id="1144522"/>
    <lineage>
        <taxon>Eukaryota</taxon>
        <taxon>Metamonada</taxon>
        <taxon>Parabasalia</taxon>
        <taxon>Tritrichomonadida</taxon>
        <taxon>Tritrichomonadidae</taxon>
        <taxon>Tritrichomonas</taxon>
    </lineage>
</organism>
<keyword evidence="2 6" id="KW-0479">Metal-binding</keyword>
<dbReference type="Gene3D" id="1.10.1300.10">
    <property type="entry name" value="3'5'-cyclic nucleotide phosphodiesterase, catalytic domain"/>
    <property type="match status" value="1"/>
</dbReference>
<feature type="binding site" evidence="6">
    <location>
        <position position="863"/>
    </location>
    <ligand>
        <name>Zn(2+)</name>
        <dbReference type="ChEBI" id="CHEBI:29105"/>
        <label>1</label>
    </ligand>
</feature>
<dbReference type="InterPro" id="IPR002073">
    <property type="entry name" value="PDEase_catalytic_dom"/>
</dbReference>
<dbReference type="Proteomes" id="UP000179807">
    <property type="component" value="Unassembled WGS sequence"/>
</dbReference>
<feature type="binding site" evidence="5">
    <location>
        <position position="975"/>
    </location>
    <ligand>
        <name>AMP</name>
        <dbReference type="ChEBI" id="CHEBI:456215"/>
    </ligand>
</feature>
<dbReference type="Pfam" id="PF01590">
    <property type="entry name" value="GAF"/>
    <property type="match status" value="2"/>
</dbReference>
<dbReference type="VEuPathDB" id="TrichDB:TRFO_18147"/>
<keyword evidence="3" id="KW-0378">Hydrolase</keyword>
<protein>
    <submittedName>
        <fullName evidence="9">3'5'-cyclic nucleotide phosphodiesterase family protein</fullName>
    </submittedName>
</protein>
<dbReference type="OrthoDB" id="74705at2759"/>
<reference evidence="9" key="1">
    <citation type="submission" date="2016-10" db="EMBL/GenBank/DDBJ databases">
        <authorList>
            <person name="Benchimol M."/>
            <person name="Almeida L.G."/>
            <person name="Vasconcelos A.T."/>
            <person name="Perreira-Neves A."/>
            <person name="Rosa I.A."/>
            <person name="Tasca T."/>
            <person name="Bogo M.R."/>
            <person name="de Souza W."/>
        </authorList>
    </citation>
    <scope>NUCLEOTIDE SEQUENCE [LARGE SCALE GENOMIC DNA]</scope>
    <source>
        <strain evidence="9">K</strain>
    </source>
</reference>
<feature type="binding site" evidence="6">
    <location>
        <position position="864"/>
    </location>
    <ligand>
        <name>Zn(2+)</name>
        <dbReference type="ChEBI" id="CHEBI:29105"/>
        <label>2</label>
    </ligand>
</feature>
<dbReference type="InterPro" id="IPR003018">
    <property type="entry name" value="GAF"/>
</dbReference>
<feature type="binding site" evidence="6">
    <location>
        <position position="864"/>
    </location>
    <ligand>
        <name>Zn(2+)</name>
        <dbReference type="ChEBI" id="CHEBI:29105"/>
        <label>1</label>
    </ligand>
</feature>
<dbReference type="Pfam" id="PF00233">
    <property type="entry name" value="PDEase_I"/>
    <property type="match status" value="1"/>
</dbReference>
<feature type="binding site" evidence="6">
    <location>
        <position position="827"/>
    </location>
    <ligand>
        <name>Zn(2+)</name>
        <dbReference type="ChEBI" id="CHEBI:29105"/>
        <label>1</label>
    </ligand>
</feature>
<dbReference type="InterPro" id="IPR023088">
    <property type="entry name" value="PDEase"/>
</dbReference>
<evidence type="ECO:0000256" key="6">
    <source>
        <dbReference type="PIRSR" id="PIRSR623088-3"/>
    </source>
</evidence>
<dbReference type="InterPro" id="IPR029016">
    <property type="entry name" value="GAF-like_dom_sf"/>
</dbReference>
<dbReference type="CDD" id="cd00077">
    <property type="entry name" value="HDc"/>
    <property type="match status" value="1"/>
</dbReference>
<evidence type="ECO:0000256" key="1">
    <source>
        <dbReference type="ARBA" id="ARBA00022535"/>
    </source>
</evidence>
<dbReference type="GO" id="GO:0046872">
    <property type="term" value="F:metal ion binding"/>
    <property type="evidence" value="ECO:0007669"/>
    <property type="project" value="UniProtKB-KW"/>
</dbReference>
<dbReference type="RefSeq" id="XP_068365291.1">
    <property type="nucleotide sequence ID" value="XM_068500003.1"/>
</dbReference>
<feature type="binding site" evidence="5">
    <location>
        <position position="864"/>
    </location>
    <ligand>
        <name>AMP</name>
        <dbReference type="ChEBI" id="CHEBI:456215"/>
    </ligand>
</feature>
<dbReference type="SMART" id="SM00065">
    <property type="entry name" value="GAF"/>
    <property type="match status" value="2"/>
</dbReference>
<feature type="region of interest" description="Disordered" evidence="7">
    <location>
        <begin position="1078"/>
        <end position="1152"/>
    </location>
</feature>
<evidence type="ECO:0000256" key="4">
    <source>
        <dbReference type="PIRSR" id="PIRSR623088-1"/>
    </source>
</evidence>
<evidence type="ECO:0000259" key="8">
    <source>
        <dbReference type="PROSITE" id="PS51845"/>
    </source>
</evidence>
<proteinExistence type="predicted"/>
<dbReference type="Gene3D" id="3.30.450.40">
    <property type="match status" value="3"/>
</dbReference>
<dbReference type="SUPFAM" id="SSF55781">
    <property type="entry name" value="GAF domain-like"/>
    <property type="match status" value="4"/>
</dbReference>
<evidence type="ECO:0000256" key="5">
    <source>
        <dbReference type="PIRSR" id="PIRSR623088-2"/>
    </source>
</evidence>
<dbReference type="SMART" id="SM00471">
    <property type="entry name" value="HDc"/>
    <property type="match status" value="1"/>
</dbReference>
<dbReference type="PROSITE" id="PS51845">
    <property type="entry name" value="PDEASE_I_2"/>
    <property type="match status" value="1"/>
</dbReference>
<dbReference type="InterPro" id="IPR036971">
    <property type="entry name" value="PDEase_catalytic_dom_sf"/>
</dbReference>
<feature type="binding site" evidence="5">
    <location>
        <begin position="823"/>
        <end position="827"/>
    </location>
    <ligand>
        <name>AMP</name>
        <dbReference type="ChEBI" id="CHEBI:456215"/>
    </ligand>
</feature>
<feature type="binding site" evidence="6">
    <location>
        <position position="975"/>
    </location>
    <ligand>
        <name>Zn(2+)</name>
        <dbReference type="ChEBI" id="CHEBI:29105"/>
        <label>1</label>
    </ligand>
</feature>
<name>A0A1J4KLR4_9EUKA</name>
<keyword evidence="10" id="KW-1185">Reference proteome</keyword>
<evidence type="ECO:0000313" key="9">
    <source>
        <dbReference type="EMBL" id="OHT12155.1"/>
    </source>
</evidence>
<feature type="domain" description="PDEase" evidence="8">
    <location>
        <begin position="746"/>
        <end position="1070"/>
    </location>
</feature>
<keyword evidence="1" id="KW-0140">cGMP</keyword>
<comment type="caution">
    <text evidence="9">The sequence shown here is derived from an EMBL/GenBank/DDBJ whole genome shotgun (WGS) entry which is preliminary data.</text>
</comment>
<feature type="active site" description="Proton donor" evidence="4">
    <location>
        <position position="823"/>
    </location>
</feature>